<accession>A0A8H9HWL6</accession>
<proteinExistence type="predicted"/>
<gene>
    <name evidence="1" type="ORF">GCM10010502_56620</name>
</gene>
<organism evidence="1 2">
    <name type="scientific">Kitasatospora aureofaciens</name>
    <name type="common">Streptomyces aureofaciens</name>
    <dbReference type="NCBI Taxonomy" id="1894"/>
    <lineage>
        <taxon>Bacteria</taxon>
        <taxon>Bacillati</taxon>
        <taxon>Actinomycetota</taxon>
        <taxon>Actinomycetes</taxon>
        <taxon>Kitasatosporales</taxon>
        <taxon>Streptomycetaceae</taxon>
        <taxon>Kitasatospora</taxon>
    </lineage>
</organism>
<dbReference type="Proteomes" id="UP000610124">
    <property type="component" value="Unassembled WGS sequence"/>
</dbReference>
<name>A0A8H9HWL6_KITAU</name>
<protein>
    <submittedName>
        <fullName evidence="1">Uncharacterized protein</fullName>
    </submittedName>
</protein>
<sequence>MGRENLTSGRARAAEADRQELLRIAERVRAADLAAYDPRANPDTVEHPPLIRFRQT</sequence>
<evidence type="ECO:0000313" key="1">
    <source>
        <dbReference type="EMBL" id="GGU95455.1"/>
    </source>
</evidence>
<evidence type="ECO:0000313" key="2">
    <source>
        <dbReference type="Proteomes" id="UP000610124"/>
    </source>
</evidence>
<dbReference type="AlphaFoldDB" id="A0A8H9HWL6"/>
<dbReference type="GeneID" id="97488623"/>
<reference evidence="1" key="2">
    <citation type="submission" date="2020-09" db="EMBL/GenBank/DDBJ databases">
        <authorList>
            <person name="Sun Q."/>
            <person name="Ohkuma M."/>
        </authorList>
    </citation>
    <scope>NUCLEOTIDE SEQUENCE</scope>
    <source>
        <strain evidence="1">JCM 4434</strain>
    </source>
</reference>
<reference evidence="1" key="1">
    <citation type="journal article" date="2014" name="Int. J. Syst. Evol. Microbiol.">
        <title>Complete genome sequence of Corynebacterium casei LMG S-19264T (=DSM 44701T), isolated from a smear-ripened cheese.</title>
        <authorList>
            <consortium name="US DOE Joint Genome Institute (JGI-PGF)"/>
            <person name="Walter F."/>
            <person name="Albersmeier A."/>
            <person name="Kalinowski J."/>
            <person name="Ruckert C."/>
        </authorList>
    </citation>
    <scope>NUCLEOTIDE SEQUENCE</scope>
    <source>
        <strain evidence="1">JCM 4434</strain>
    </source>
</reference>
<dbReference type="RefSeq" id="WP_157881746.1">
    <property type="nucleotide sequence ID" value="NZ_BMUB01000017.1"/>
</dbReference>
<comment type="caution">
    <text evidence="1">The sequence shown here is derived from an EMBL/GenBank/DDBJ whole genome shotgun (WGS) entry which is preliminary data.</text>
</comment>
<dbReference type="EMBL" id="BMUB01000017">
    <property type="protein sequence ID" value="GGU95455.1"/>
    <property type="molecule type" value="Genomic_DNA"/>
</dbReference>